<keyword evidence="4" id="KW-1185">Reference proteome</keyword>
<evidence type="ECO:0000313" key="4">
    <source>
        <dbReference type="Proteomes" id="UP000288789"/>
    </source>
</evidence>
<dbReference type="GO" id="GO:0004803">
    <property type="term" value="F:transposase activity"/>
    <property type="evidence" value="ECO:0007669"/>
    <property type="project" value="InterPro"/>
</dbReference>
<dbReference type="Pfam" id="PF13006">
    <property type="entry name" value="Nterm_IS4"/>
    <property type="match status" value="1"/>
</dbReference>
<dbReference type="InterPro" id="IPR002559">
    <property type="entry name" value="Transposase_11"/>
</dbReference>
<proteinExistence type="predicted"/>
<sequence length="441" mass="50696">MQLTTALAIANGYAPNSQGIGKLSDILDPDLIDEAFDRAGVGTIRKRRLPLDMVLWSIIGMALYRNTSVWDIVGQMNIMLPGRRALVAPSAIPQARQRLGEHAVQSVFEHTQAIWNEQAEHPTWHGLRLLGVDGVVWRTPDSNENEQAFTKSSNQFGEQYPQVRMVCQMELTSHLLTGSQFGCASTSEMVLAEGLIKSTADHSLTLFDRGFYSLGLLHKWQNTGIERHWLIPMKKGTQYKVIRKIGRQQKLVELTTTPQSRKKYPNLPETMQVRMLTRTIDGKERTILTSMIDPLRYPSEDIVELYEQRWEIELGYREMKQVLLQNHYTLRSKRPEMIRQELWGILLAYNIIRYQMVKMASKIKGIYPNQLSFTSCATAIINWLYTASLNSAGNIPKTLEHLQEIAEHYVLPIRRTERIYPREVRSKPQKYARKKCQSALN</sequence>
<dbReference type="AlphaFoldDB" id="A0A443YVD6"/>
<dbReference type="RefSeq" id="WP_128353211.1">
    <property type="nucleotide sequence ID" value="NZ_RSFE01000025.1"/>
</dbReference>
<dbReference type="GO" id="GO:0003677">
    <property type="term" value="F:DNA binding"/>
    <property type="evidence" value="ECO:0007669"/>
    <property type="project" value="InterPro"/>
</dbReference>
<dbReference type="Pfam" id="PF01609">
    <property type="entry name" value="DDE_Tnp_1"/>
    <property type="match status" value="1"/>
</dbReference>
<dbReference type="PANTHER" id="PTHR37529:SF1">
    <property type="entry name" value="TRANSPOSASE INSG FOR INSERTION SEQUENCE ELEMENT IS4-RELATED"/>
    <property type="match status" value="1"/>
</dbReference>
<evidence type="ECO:0000259" key="1">
    <source>
        <dbReference type="Pfam" id="PF01609"/>
    </source>
</evidence>
<accession>A0A443YVD6</accession>
<dbReference type="PANTHER" id="PTHR37529">
    <property type="entry name" value="TRANSPOSASE INSG FOR INSERTION SEQUENCE ELEMENT IS4-RELATED"/>
    <property type="match status" value="1"/>
</dbReference>
<dbReference type="InterPro" id="IPR047952">
    <property type="entry name" value="Transpos_IS4"/>
</dbReference>
<dbReference type="GO" id="GO:0006313">
    <property type="term" value="P:DNA transposition"/>
    <property type="evidence" value="ECO:0007669"/>
    <property type="project" value="InterPro"/>
</dbReference>
<dbReference type="InterPro" id="IPR012337">
    <property type="entry name" value="RNaseH-like_sf"/>
</dbReference>
<organism evidence="3 4">
    <name type="scientific">Pseudidiomarina gelatinasegens</name>
    <dbReference type="NCBI Taxonomy" id="2487740"/>
    <lineage>
        <taxon>Bacteria</taxon>
        <taxon>Pseudomonadati</taxon>
        <taxon>Pseudomonadota</taxon>
        <taxon>Gammaproteobacteria</taxon>
        <taxon>Alteromonadales</taxon>
        <taxon>Idiomarinaceae</taxon>
        <taxon>Pseudidiomarina</taxon>
    </lineage>
</organism>
<protein>
    <submittedName>
        <fullName evidence="3">IS4 family transposase</fullName>
    </submittedName>
</protein>
<dbReference type="Proteomes" id="UP000288789">
    <property type="component" value="Unassembled WGS sequence"/>
</dbReference>
<feature type="domain" description="Transposase IS4-like" evidence="1">
    <location>
        <begin position="127"/>
        <end position="351"/>
    </location>
</feature>
<comment type="caution">
    <text evidence="3">The sequence shown here is derived from an EMBL/GenBank/DDBJ whole genome shotgun (WGS) entry which is preliminary data.</text>
</comment>
<name>A0A443YVD6_9GAMM</name>
<evidence type="ECO:0000259" key="2">
    <source>
        <dbReference type="Pfam" id="PF13006"/>
    </source>
</evidence>
<dbReference type="NCBIfam" id="NF033592">
    <property type="entry name" value="transpos_IS4_1"/>
    <property type="match status" value="1"/>
</dbReference>
<reference evidence="3 4" key="1">
    <citation type="submission" date="2018-12" db="EMBL/GenBank/DDBJ databases">
        <authorList>
            <person name="Li A."/>
            <person name="Zhang M."/>
            <person name="Zhu H."/>
        </authorList>
    </citation>
    <scope>NUCLEOTIDE SEQUENCE [LARGE SCALE GENOMIC DNA]</scope>
    <source>
        <strain evidence="3 4">R04H25</strain>
    </source>
</reference>
<dbReference type="InterPro" id="IPR024473">
    <property type="entry name" value="Transposases_IS4_N"/>
</dbReference>
<feature type="domain" description="Transposase IS4 N-terminal" evidence="2">
    <location>
        <begin position="20"/>
        <end position="109"/>
    </location>
</feature>
<dbReference type="EMBL" id="RSFE01000025">
    <property type="protein sequence ID" value="RWU07897.1"/>
    <property type="molecule type" value="Genomic_DNA"/>
</dbReference>
<dbReference type="SUPFAM" id="SSF53098">
    <property type="entry name" value="Ribonuclease H-like"/>
    <property type="match status" value="1"/>
</dbReference>
<gene>
    <name evidence="3" type="ORF">EGC76_11870</name>
</gene>
<evidence type="ECO:0000313" key="3">
    <source>
        <dbReference type="EMBL" id="RWU07897.1"/>
    </source>
</evidence>
<dbReference type="OrthoDB" id="9796012at2"/>